<feature type="domain" description="Pyruvate/ketoisovalerate oxidoreductase catalytic" evidence="2">
    <location>
        <begin position="13"/>
        <end position="174"/>
    </location>
</feature>
<evidence type="ECO:0000259" key="2">
    <source>
        <dbReference type="Pfam" id="PF01558"/>
    </source>
</evidence>
<dbReference type="InterPro" id="IPR019752">
    <property type="entry name" value="Pyrv/ketoisovalerate_OxRed_cat"/>
</dbReference>
<evidence type="ECO:0000313" key="3">
    <source>
        <dbReference type="EMBL" id="MBI3015441.1"/>
    </source>
</evidence>
<accession>A0A932GQE0</accession>
<evidence type="ECO:0000256" key="1">
    <source>
        <dbReference type="ARBA" id="ARBA00023002"/>
    </source>
</evidence>
<sequence length="185" mass="19719">MAMRYEARLSGEGGQGLILAGVILAEAVGIYDGKNVTQSQSYGPESRGGKSKSEVIISDEEIDYPKATRVDLLLSLTQESCNEYVKDLKEGGHLVVDATYVPSIPPGSFQVYQVPMIQIAREEIGKEIVANIVALGVITEISGIVTREAIKKAVLARVPKGTEALNTRALEAGFAAGRTAMVPKV</sequence>
<dbReference type="InterPro" id="IPR002869">
    <property type="entry name" value="Pyrv_flavodox_OxRed_cen"/>
</dbReference>
<reference evidence="3" key="1">
    <citation type="submission" date="2020-07" db="EMBL/GenBank/DDBJ databases">
        <title>Huge and variable diversity of episymbiotic CPR bacteria and DPANN archaea in groundwater ecosystems.</title>
        <authorList>
            <person name="He C.Y."/>
            <person name="Keren R."/>
            <person name="Whittaker M."/>
            <person name="Farag I.F."/>
            <person name="Doudna J."/>
            <person name="Cate J.H.D."/>
            <person name="Banfield J.F."/>
        </authorList>
    </citation>
    <scope>NUCLEOTIDE SEQUENCE</scope>
    <source>
        <strain evidence="3">NC_groundwater_717_Ag_S-0.2um_59_8</strain>
    </source>
</reference>
<protein>
    <submittedName>
        <fullName evidence="3">2-oxoacid:acceptor oxidoreductase family protein</fullName>
    </submittedName>
</protein>
<dbReference type="AlphaFoldDB" id="A0A932GQE0"/>
<name>A0A932GQE0_UNCTE</name>
<dbReference type="InterPro" id="IPR052554">
    <property type="entry name" value="2-oxoglutarate_synth_KorC"/>
</dbReference>
<dbReference type="Proteomes" id="UP000741360">
    <property type="component" value="Unassembled WGS sequence"/>
</dbReference>
<keyword evidence="1" id="KW-0560">Oxidoreductase</keyword>
<proteinExistence type="predicted"/>
<dbReference type="Gene3D" id="3.40.920.10">
    <property type="entry name" value="Pyruvate-ferredoxin oxidoreductase, PFOR, domain III"/>
    <property type="match status" value="1"/>
</dbReference>
<dbReference type="GO" id="GO:0016903">
    <property type="term" value="F:oxidoreductase activity, acting on the aldehyde or oxo group of donors"/>
    <property type="evidence" value="ECO:0007669"/>
    <property type="project" value="InterPro"/>
</dbReference>
<dbReference type="EMBL" id="JACPSX010000198">
    <property type="protein sequence ID" value="MBI3015441.1"/>
    <property type="molecule type" value="Genomic_DNA"/>
</dbReference>
<dbReference type="Pfam" id="PF01558">
    <property type="entry name" value="POR"/>
    <property type="match status" value="1"/>
</dbReference>
<dbReference type="SUPFAM" id="SSF53323">
    <property type="entry name" value="Pyruvate-ferredoxin oxidoreductase, PFOR, domain III"/>
    <property type="match status" value="1"/>
</dbReference>
<organism evidence="3 4">
    <name type="scientific">Tectimicrobiota bacterium</name>
    <dbReference type="NCBI Taxonomy" id="2528274"/>
    <lineage>
        <taxon>Bacteria</taxon>
        <taxon>Pseudomonadati</taxon>
        <taxon>Nitrospinota/Tectimicrobiota group</taxon>
        <taxon>Candidatus Tectimicrobiota</taxon>
    </lineage>
</organism>
<dbReference type="PANTHER" id="PTHR42730">
    <property type="entry name" value="2-OXOGLUTARATE SYNTHASE SUBUNIT KORC"/>
    <property type="match status" value="1"/>
</dbReference>
<comment type="caution">
    <text evidence="3">The sequence shown here is derived from an EMBL/GenBank/DDBJ whole genome shotgun (WGS) entry which is preliminary data.</text>
</comment>
<gene>
    <name evidence="3" type="ORF">HYY65_10355</name>
</gene>
<evidence type="ECO:0000313" key="4">
    <source>
        <dbReference type="Proteomes" id="UP000741360"/>
    </source>
</evidence>
<dbReference type="PANTHER" id="PTHR42730:SF1">
    <property type="entry name" value="2-OXOGLUTARATE SYNTHASE SUBUNIT KORC"/>
    <property type="match status" value="1"/>
</dbReference>